<dbReference type="KEGG" id="pspc:Strain318_000797"/>
<evidence type="ECO:0000259" key="4">
    <source>
        <dbReference type="PROSITE" id="PS50110"/>
    </source>
</evidence>
<dbReference type="EMBL" id="CP130612">
    <property type="protein sequence ID" value="WKW11542.1"/>
    <property type="molecule type" value="Genomic_DNA"/>
</dbReference>
<evidence type="ECO:0000313" key="7">
    <source>
        <dbReference type="Proteomes" id="UP001229955"/>
    </source>
</evidence>
<proteinExistence type="predicted"/>
<evidence type="ECO:0000256" key="1">
    <source>
        <dbReference type="ARBA" id="ARBA00022553"/>
    </source>
</evidence>
<accession>A0AA49JYL8</accession>
<dbReference type="SMART" id="SM00448">
    <property type="entry name" value="REC"/>
    <property type="match status" value="1"/>
</dbReference>
<dbReference type="Proteomes" id="UP001229955">
    <property type="component" value="Chromosome"/>
</dbReference>
<dbReference type="GO" id="GO:0000160">
    <property type="term" value="P:phosphorelay signal transduction system"/>
    <property type="evidence" value="ECO:0007669"/>
    <property type="project" value="UniProtKB-KW"/>
</dbReference>
<dbReference type="InterPro" id="IPR011006">
    <property type="entry name" value="CheY-like_superfamily"/>
</dbReference>
<dbReference type="SUPFAM" id="SSF52172">
    <property type="entry name" value="CheY-like"/>
    <property type="match status" value="1"/>
</dbReference>
<name>A0AA49JYL8_9BACT</name>
<evidence type="ECO:0000256" key="2">
    <source>
        <dbReference type="ARBA" id="ARBA00023012"/>
    </source>
</evidence>
<keyword evidence="7" id="KW-1185">Reference proteome</keyword>
<dbReference type="PANTHER" id="PTHR45339:SF1">
    <property type="entry name" value="HYBRID SIGNAL TRANSDUCTION HISTIDINE KINASE J"/>
    <property type="match status" value="1"/>
</dbReference>
<organism evidence="6 7">
    <name type="scientific">Pseudogemmatithrix spongiicola</name>
    <dbReference type="NCBI Taxonomy" id="3062599"/>
    <lineage>
        <taxon>Bacteria</taxon>
        <taxon>Pseudomonadati</taxon>
        <taxon>Gemmatimonadota</taxon>
        <taxon>Gemmatimonadia</taxon>
        <taxon>Gemmatimonadales</taxon>
        <taxon>Gemmatimonadaceae</taxon>
        <taxon>Pseudogemmatithrix</taxon>
    </lineage>
</organism>
<keyword evidence="2" id="KW-0902">Two-component regulatory system</keyword>
<dbReference type="PROSITE" id="PS50110">
    <property type="entry name" value="RESPONSE_REGULATORY"/>
    <property type="match status" value="1"/>
</dbReference>
<dbReference type="InterPro" id="IPR001789">
    <property type="entry name" value="Sig_transdc_resp-reg_receiver"/>
</dbReference>
<dbReference type="PANTHER" id="PTHR45339">
    <property type="entry name" value="HYBRID SIGNAL TRANSDUCTION HISTIDINE KINASE J"/>
    <property type="match status" value="1"/>
</dbReference>
<evidence type="ECO:0000313" key="6">
    <source>
        <dbReference type="EMBL" id="WKW14452.1"/>
    </source>
</evidence>
<keyword evidence="1 3" id="KW-0597">Phosphoprotein</keyword>
<evidence type="ECO:0000256" key="3">
    <source>
        <dbReference type="PROSITE-ProRule" id="PRU00169"/>
    </source>
</evidence>
<feature type="domain" description="Response regulatory" evidence="4">
    <location>
        <begin position="4"/>
        <end position="120"/>
    </location>
</feature>
<feature type="modified residue" description="4-aspartylphosphate" evidence="3">
    <location>
        <position position="53"/>
    </location>
</feature>
<dbReference type="Pfam" id="PF00072">
    <property type="entry name" value="Response_reg"/>
    <property type="match status" value="1"/>
</dbReference>
<sequence>MTKRILLIEDNEQNRYLATFLLERHGYRVEMAVDGRSGVHAATTAPPDLILLDIQLPGMDGHAVARTLRGIPTLARVPIIAVTSYAMVGDREKVLAAGCDGYLEKPIDPDTFVATIEAMAGFPPSRRADQ</sequence>
<gene>
    <name evidence="5" type="ORF">Strain138_000797</name>
    <name evidence="6" type="ORF">Strain318_000797</name>
</gene>
<protein>
    <submittedName>
        <fullName evidence="6">Response regulator</fullName>
    </submittedName>
</protein>
<reference evidence="6" key="1">
    <citation type="submission" date="2023-07" db="EMBL/GenBank/DDBJ databases">
        <authorList>
            <person name="Haufschild T."/>
            <person name="Kallscheuer N."/>
            <person name="Hammer J."/>
            <person name="Kohn T."/>
            <person name="Kabuu M."/>
            <person name="Jogler M."/>
            <person name="Wohfarth N."/>
            <person name="Heuer A."/>
            <person name="Rohde M."/>
            <person name="van Teeseling M.C.F."/>
            <person name="Jogler C."/>
        </authorList>
    </citation>
    <scope>NUCLEOTIDE SEQUENCE</scope>
    <source>
        <strain evidence="5">Strain 138</strain>
        <strain evidence="6">Strain 318</strain>
    </source>
</reference>
<dbReference type="Gene3D" id="3.40.50.2300">
    <property type="match status" value="1"/>
</dbReference>
<dbReference type="AlphaFoldDB" id="A0AA49JYL8"/>
<dbReference type="RefSeq" id="WP_367887241.1">
    <property type="nucleotide sequence ID" value="NZ_CP130612.1"/>
</dbReference>
<dbReference type="EMBL" id="CP130613">
    <property type="protein sequence ID" value="WKW14452.1"/>
    <property type="molecule type" value="Genomic_DNA"/>
</dbReference>
<accession>A0AA49JT58</accession>
<evidence type="ECO:0000313" key="5">
    <source>
        <dbReference type="EMBL" id="WKW11542.1"/>
    </source>
</evidence>